<dbReference type="EMBL" id="AOIV01000035">
    <property type="protein sequence ID" value="ELZ29012.1"/>
    <property type="molecule type" value="Genomic_DNA"/>
</dbReference>
<keyword evidence="2" id="KW-1185">Reference proteome</keyword>
<reference evidence="1 2" key="1">
    <citation type="journal article" date="2014" name="PLoS Genet.">
        <title>Phylogenetically driven sequencing of extremely halophilic archaea reveals strategies for static and dynamic osmo-response.</title>
        <authorList>
            <person name="Becker E.A."/>
            <person name="Seitzer P.M."/>
            <person name="Tritt A."/>
            <person name="Larsen D."/>
            <person name="Krusor M."/>
            <person name="Yao A.I."/>
            <person name="Wu D."/>
            <person name="Madern D."/>
            <person name="Eisen J.A."/>
            <person name="Darling A.E."/>
            <person name="Facciotti M.T."/>
        </authorList>
    </citation>
    <scope>NUCLEOTIDE SEQUENCE [LARGE SCALE GENOMIC DNA]</scope>
    <source>
        <strain evidence="1 2">JCM 14848</strain>
    </source>
</reference>
<accession>M0D2X0</accession>
<dbReference type="InParanoid" id="M0D2X0"/>
<sequence length="125" mass="13994">MIVSVEFVTQSSTSAVRFQIVTVDDDVGILTEPLHQVACSVRRNCWRDDTVFSEYRIDVVALEDGLDLIVGNVPLRQLLAYGAISRGSVCTGKGRLFVSWWIEDGLVPFKRRRSLLRELGILVLA</sequence>
<dbReference type="Proteomes" id="UP000011513">
    <property type="component" value="Unassembled WGS sequence"/>
</dbReference>
<organism evidence="1 2">
    <name type="scientific">Halogeometricum pallidum JCM 14848</name>
    <dbReference type="NCBI Taxonomy" id="1227487"/>
    <lineage>
        <taxon>Archaea</taxon>
        <taxon>Methanobacteriati</taxon>
        <taxon>Methanobacteriota</taxon>
        <taxon>Stenosarchaea group</taxon>
        <taxon>Halobacteria</taxon>
        <taxon>Halobacteriales</taxon>
        <taxon>Haloferacaceae</taxon>
        <taxon>Halogeometricum</taxon>
    </lineage>
</organism>
<proteinExistence type="predicted"/>
<evidence type="ECO:0000313" key="2">
    <source>
        <dbReference type="Proteomes" id="UP000011513"/>
    </source>
</evidence>
<evidence type="ECO:0000313" key="1">
    <source>
        <dbReference type="EMBL" id="ELZ29012.1"/>
    </source>
</evidence>
<dbReference type="AlphaFoldDB" id="M0D2X0"/>
<name>M0D2X0_HALPD</name>
<comment type="caution">
    <text evidence="1">The sequence shown here is derived from an EMBL/GenBank/DDBJ whole genome shotgun (WGS) entry which is preliminary data.</text>
</comment>
<gene>
    <name evidence="1" type="ORF">C474_13959</name>
</gene>
<protein>
    <submittedName>
        <fullName evidence="1">Uncharacterized protein</fullName>
    </submittedName>
</protein>